<dbReference type="EMBL" id="CM023482">
    <property type="protein sequence ID" value="KAH6939236.1"/>
    <property type="molecule type" value="Genomic_DNA"/>
</dbReference>
<gene>
    <name evidence="1" type="ORF">HPB50_016555</name>
</gene>
<protein>
    <submittedName>
        <fullName evidence="1">Uncharacterized protein</fullName>
    </submittedName>
</protein>
<keyword evidence="2" id="KW-1185">Reference proteome</keyword>
<reference evidence="1" key="1">
    <citation type="submission" date="2020-05" db="EMBL/GenBank/DDBJ databases">
        <title>Large-scale comparative analyses of tick genomes elucidate their genetic diversity and vector capacities.</title>
        <authorList>
            <person name="Jia N."/>
            <person name="Wang J."/>
            <person name="Shi W."/>
            <person name="Du L."/>
            <person name="Sun Y."/>
            <person name="Zhan W."/>
            <person name="Jiang J."/>
            <person name="Wang Q."/>
            <person name="Zhang B."/>
            <person name="Ji P."/>
            <person name="Sakyi L.B."/>
            <person name="Cui X."/>
            <person name="Yuan T."/>
            <person name="Jiang B."/>
            <person name="Yang W."/>
            <person name="Lam T.T.-Y."/>
            <person name="Chang Q."/>
            <person name="Ding S."/>
            <person name="Wang X."/>
            <person name="Zhu J."/>
            <person name="Ruan X."/>
            <person name="Zhao L."/>
            <person name="Wei J."/>
            <person name="Que T."/>
            <person name="Du C."/>
            <person name="Cheng J."/>
            <person name="Dai P."/>
            <person name="Han X."/>
            <person name="Huang E."/>
            <person name="Gao Y."/>
            <person name="Liu J."/>
            <person name="Shao H."/>
            <person name="Ye R."/>
            <person name="Li L."/>
            <person name="Wei W."/>
            <person name="Wang X."/>
            <person name="Wang C."/>
            <person name="Yang T."/>
            <person name="Huo Q."/>
            <person name="Li W."/>
            <person name="Guo W."/>
            <person name="Chen H."/>
            <person name="Zhou L."/>
            <person name="Ni X."/>
            <person name="Tian J."/>
            <person name="Zhou Y."/>
            <person name="Sheng Y."/>
            <person name="Liu T."/>
            <person name="Pan Y."/>
            <person name="Xia L."/>
            <person name="Li J."/>
            <person name="Zhao F."/>
            <person name="Cao W."/>
        </authorList>
    </citation>
    <scope>NUCLEOTIDE SEQUENCE</scope>
    <source>
        <strain evidence="1">Hyas-2018</strain>
    </source>
</reference>
<proteinExistence type="predicted"/>
<sequence length="69" mass="7635">MASLHVPSKRALSVVREDGGTSDVSGLTAMRRLPHVSVISSCDPKQSYELLDVLLLRENVEKVEEGKWN</sequence>
<accession>A0ACB7SZ22</accession>
<comment type="caution">
    <text evidence="1">The sequence shown here is derived from an EMBL/GenBank/DDBJ whole genome shotgun (WGS) entry which is preliminary data.</text>
</comment>
<name>A0ACB7SZ22_HYAAI</name>
<dbReference type="Proteomes" id="UP000821845">
    <property type="component" value="Chromosome 2"/>
</dbReference>
<evidence type="ECO:0000313" key="2">
    <source>
        <dbReference type="Proteomes" id="UP000821845"/>
    </source>
</evidence>
<evidence type="ECO:0000313" key="1">
    <source>
        <dbReference type="EMBL" id="KAH6939236.1"/>
    </source>
</evidence>
<organism evidence="1 2">
    <name type="scientific">Hyalomma asiaticum</name>
    <name type="common">Tick</name>
    <dbReference type="NCBI Taxonomy" id="266040"/>
    <lineage>
        <taxon>Eukaryota</taxon>
        <taxon>Metazoa</taxon>
        <taxon>Ecdysozoa</taxon>
        <taxon>Arthropoda</taxon>
        <taxon>Chelicerata</taxon>
        <taxon>Arachnida</taxon>
        <taxon>Acari</taxon>
        <taxon>Parasitiformes</taxon>
        <taxon>Ixodida</taxon>
        <taxon>Ixodoidea</taxon>
        <taxon>Ixodidae</taxon>
        <taxon>Hyalomminae</taxon>
        <taxon>Hyalomma</taxon>
    </lineage>
</organism>